<feature type="compositionally biased region" description="Basic and acidic residues" evidence="1">
    <location>
        <begin position="509"/>
        <end position="522"/>
    </location>
</feature>
<protein>
    <submittedName>
        <fullName evidence="2">Uncharacterized protein</fullName>
    </submittedName>
</protein>
<name>A0AAD7IS03_9AGAR</name>
<dbReference type="Pfam" id="PF14441">
    <property type="entry name" value="OTT_1508_deam"/>
    <property type="match status" value="1"/>
</dbReference>
<evidence type="ECO:0000256" key="1">
    <source>
        <dbReference type="SAM" id="MobiDB-lite"/>
    </source>
</evidence>
<accession>A0AAD7IS03</accession>
<organism evidence="2 3">
    <name type="scientific">Mycena maculata</name>
    <dbReference type="NCBI Taxonomy" id="230809"/>
    <lineage>
        <taxon>Eukaryota</taxon>
        <taxon>Fungi</taxon>
        <taxon>Dikarya</taxon>
        <taxon>Basidiomycota</taxon>
        <taxon>Agaricomycotina</taxon>
        <taxon>Agaricomycetes</taxon>
        <taxon>Agaricomycetidae</taxon>
        <taxon>Agaricales</taxon>
        <taxon>Marasmiineae</taxon>
        <taxon>Mycenaceae</taxon>
        <taxon>Mycena</taxon>
    </lineage>
</organism>
<feature type="region of interest" description="Disordered" evidence="1">
    <location>
        <begin position="509"/>
        <end position="529"/>
    </location>
</feature>
<proteinExistence type="predicted"/>
<feature type="compositionally biased region" description="Basic and acidic residues" evidence="1">
    <location>
        <begin position="231"/>
        <end position="254"/>
    </location>
</feature>
<dbReference type="EMBL" id="JARJLG010000086">
    <property type="protein sequence ID" value="KAJ7749285.1"/>
    <property type="molecule type" value="Genomic_DNA"/>
</dbReference>
<dbReference type="AlphaFoldDB" id="A0AAD7IS03"/>
<sequence length="543" mass="59722">MDDEFSTNATIPTPPTPPKAPIWAHLFMLEKFDRFCGTGEAATPHTSGLVFTPISSIPEAERPPYQQMKEAADAIALICATGVDANHVSACAIERNAGSKSDSPLTYTVRISKNGALTSHGVESLAKLLDETAATIRAFDLTTVASQRTAVLHATPALLEKVVTRCHQKIQDSVVSGGMNGGRAALSRWAAEQEETEHKNEYNQLLLIVCRPSAPTGGDEGKETPKKRRKGKEDLEGVRIDSEKTREAEEKESSSKIVSAHLLEKKYASEVKTMPPEAQLYLAKLSRYLNASKNLAWSMVYLGTQESKAAIVGVEPLPILPGVRSPEDDDEPPDLESYLKQEFDVALSALHPDKYGSARDTWSGARTDRKPFFHAELQLAIFYTLNPDCLPMGSYLGVSKRCCALCDFVLKYVLALIRISIRGLQRTDHPFIEASAGPAILISIHGKHGGLTQNWCFPDLDKFPSSLPPLRRAQLATPLSLIRDELSQFLKARVSRMLPFLVDAPADRRSSESDRIPAHSEDSDAEQDNEEYTFLNAHYQLAV</sequence>
<evidence type="ECO:0000313" key="3">
    <source>
        <dbReference type="Proteomes" id="UP001215280"/>
    </source>
</evidence>
<comment type="caution">
    <text evidence="2">The sequence shown here is derived from an EMBL/GenBank/DDBJ whole genome shotgun (WGS) entry which is preliminary data.</text>
</comment>
<dbReference type="Proteomes" id="UP001215280">
    <property type="component" value="Unassembled WGS sequence"/>
</dbReference>
<evidence type="ECO:0000313" key="2">
    <source>
        <dbReference type="EMBL" id="KAJ7749285.1"/>
    </source>
</evidence>
<gene>
    <name evidence="2" type="ORF">DFH07DRAFT_556668</name>
</gene>
<reference evidence="2" key="1">
    <citation type="submission" date="2023-03" db="EMBL/GenBank/DDBJ databases">
        <title>Massive genome expansion in bonnet fungi (Mycena s.s.) driven by repeated elements and novel gene families across ecological guilds.</title>
        <authorList>
            <consortium name="Lawrence Berkeley National Laboratory"/>
            <person name="Harder C.B."/>
            <person name="Miyauchi S."/>
            <person name="Viragh M."/>
            <person name="Kuo A."/>
            <person name="Thoen E."/>
            <person name="Andreopoulos B."/>
            <person name="Lu D."/>
            <person name="Skrede I."/>
            <person name="Drula E."/>
            <person name="Henrissat B."/>
            <person name="Morin E."/>
            <person name="Kohler A."/>
            <person name="Barry K."/>
            <person name="LaButti K."/>
            <person name="Morin E."/>
            <person name="Salamov A."/>
            <person name="Lipzen A."/>
            <person name="Mereny Z."/>
            <person name="Hegedus B."/>
            <person name="Baldrian P."/>
            <person name="Stursova M."/>
            <person name="Weitz H."/>
            <person name="Taylor A."/>
            <person name="Grigoriev I.V."/>
            <person name="Nagy L.G."/>
            <person name="Martin F."/>
            <person name="Kauserud H."/>
        </authorList>
    </citation>
    <scope>NUCLEOTIDE SEQUENCE</scope>
    <source>
        <strain evidence="2">CBHHK188m</strain>
    </source>
</reference>
<keyword evidence="3" id="KW-1185">Reference proteome</keyword>
<feature type="region of interest" description="Disordered" evidence="1">
    <location>
        <begin position="213"/>
        <end position="254"/>
    </location>
</feature>
<dbReference type="InterPro" id="IPR027796">
    <property type="entry name" value="OTT_1508_deam-like"/>
</dbReference>